<dbReference type="InterPro" id="IPR041347">
    <property type="entry name" value="MftR_C"/>
</dbReference>
<evidence type="ECO:0000259" key="6">
    <source>
        <dbReference type="PROSITE" id="PS50977"/>
    </source>
</evidence>
<dbReference type="GO" id="GO:0000976">
    <property type="term" value="F:transcription cis-regulatory region binding"/>
    <property type="evidence" value="ECO:0007669"/>
    <property type="project" value="TreeGrafter"/>
</dbReference>
<evidence type="ECO:0000256" key="2">
    <source>
        <dbReference type="ARBA" id="ARBA00023125"/>
    </source>
</evidence>
<dbReference type="Pfam" id="PF00440">
    <property type="entry name" value="TetR_N"/>
    <property type="match status" value="1"/>
</dbReference>
<dbReference type="GO" id="GO:0003700">
    <property type="term" value="F:DNA-binding transcription factor activity"/>
    <property type="evidence" value="ECO:0007669"/>
    <property type="project" value="TreeGrafter"/>
</dbReference>
<evidence type="ECO:0000256" key="4">
    <source>
        <dbReference type="PROSITE-ProRule" id="PRU00335"/>
    </source>
</evidence>
<dbReference type="PROSITE" id="PS01081">
    <property type="entry name" value="HTH_TETR_1"/>
    <property type="match status" value="1"/>
</dbReference>
<dbReference type="PANTHER" id="PTHR30055:SF238">
    <property type="entry name" value="MYCOFACTOCIN BIOSYNTHESIS TRANSCRIPTIONAL REGULATOR MFTR-RELATED"/>
    <property type="match status" value="1"/>
</dbReference>
<feature type="DNA-binding region" description="H-T-H motif" evidence="4">
    <location>
        <begin position="53"/>
        <end position="72"/>
    </location>
</feature>
<dbReference type="PROSITE" id="PS50977">
    <property type="entry name" value="HTH_TETR_2"/>
    <property type="match status" value="1"/>
</dbReference>
<keyword evidence="8" id="KW-1185">Reference proteome</keyword>
<evidence type="ECO:0000256" key="3">
    <source>
        <dbReference type="ARBA" id="ARBA00023163"/>
    </source>
</evidence>
<dbReference type="KEGG" id="mbd:MEBOL_004104"/>
<keyword evidence="3" id="KW-0804">Transcription</keyword>
<dbReference type="InterPro" id="IPR023772">
    <property type="entry name" value="DNA-bd_HTH_TetR-type_CS"/>
</dbReference>
<dbReference type="AlphaFoldDB" id="A0A250IHD8"/>
<evidence type="ECO:0000256" key="5">
    <source>
        <dbReference type="SAM" id="MobiDB-lite"/>
    </source>
</evidence>
<keyword evidence="2 4" id="KW-0238">DNA-binding</keyword>
<feature type="region of interest" description="Disordered" evidence="5">
    <location>
        <begin position="1"/>
        <end position="24"/>
    </location>
</feature>
<feature type="domain" description="HTH tetR-type" evidence="6">
    <location>
        <begin position="30"/>
        <end position="90"/>
    </location>
</feature>
<dbReference type="PANTHER" id="PTHR30055">
    <property type="entry name" value="HTH-TYPE TRANSCRIPTIONAL REGULATOR RUTR"/>
    <property type="match status" value="1"/>
</dbReference>
<evidence type="ECO:0000256" key="1">
    <source>
        <dbReference type="ARBA" id="ARBA00023015"/>
    </source>
</evidence>
<proteinExistence type="predicted"/>
<keyword evidence="1" id="KW-0805">Transcription regulation</keyword>
<dbReference type="InterPro" id="IPR009057">
    <property type="entry name" value="Homeodomain-like_sf"/>
</dbReference>
<feature type="compositionally biased region" description="Basic and acidic residues" evidence="5">
    <location>
        <begin position="1"/>
        <end position="17"/>
    </location>
</feature>
<dbReference type="Gene3D" id="1.10.10.60">
    <property type="entry name" value="Homeodomain-like"/>
    <property type="match status" value="1"/>
</dbReference>
<evidence type="ECO:0000313" key="8">
    <source>
        <dbReference type="Proteomes" id="UP000217289"/>
    </source>
</evidence>
<reference evidence="7 8" key="1">
    <citation type="submission" date="2017-06" db="EMBL/GenBank/DDBJ databases">
        <authorList>
            <person name="Kim H.J."/>
            <person name="Triplett B.A."/>
        </authorList>
    </citation>
    <scope>NUCLEOTIDE SEQUENCE [LARGE SCALE GENOMIC DNA]</scope>
    <source>
        <strain evidence="7 8">DSM 14713</strain>
    </source>
</reference>
<sequence length="240" mass="27108">MLQEEKIKGASMDERRKGPGQPNLRERKQRLLRLELGEVALGLFIERGFHETTIEDIARAAGISRRTFFRYFETKEDVVLWRLRYGSEQICDALEARPADEPGLLAVRNALEAVHKNLSSEREGNRAYLRFLLATPMLRPHFLDIQEQWRMKLSRVLATRLGTRGDKEDIAFLIASIAVATQGVALRRWAADGTRSLTDYVDETFSSLGEVITPSPAPARSAPGGVKHAPRQRRGRESEG</sequence>
<evidence type="ECO:0000313" key="7">
    <source>
        <dbReference type="EMBL" id="ATB30643.1"/>
    </source>
</evidence>
<accession>A0A250IHD8</accession>
<organism evidence="7 8">
    <name type="scientific">Melittangium boletus DSM 14713</name>
    <dbReference type="NCBI Taxonomy" id="1294270"/>
    <lineage>
        <taxon>Bacteria</taxon>
        <taxon>Pseudomonadati</taxon>
        <taxon>Myxococcota</taxon>
        <taxon>Myxococcia</taxon>
        <taxon>Myxococcales</taxon>
        <taxon>Cystobacterineae</taxon>
        <taxon>Archangiaceae</taxon>
        <taxon>Melittangium</taxon>
    </lineage>
</organism>
<gene>
    <name evidence="7" type="ORF">MEBOL_004104</name>
</gene>
<dbReference type="PRINTS" id="PR00455">
    <property type="entry name" value="HTHTETR"/>
</dbReference>
<dbReference type="Proteomes" id="UP000217289">
    <property type="component" value="Chromosome"/>
</dbReference>
<name>A0A250IHD8_9BACT</name>
<feature type="region of interest" description="Disordered" evidence="5">
    <location>
        <begin position="212"/>
        <end position="240"/>
    </location>
</feature>
<dbReference type="InterPro" id="IPR050109">
    <property type="entry name" value="HTH-type_TetR-like_transc_reg"/>
</dbReference>
<dbReference type="InterPro" id="IPR001647">
    <property type="entry name" value="HTH_TetR"/>
</dbReference>
<dbReference type="Pfam" id="PF17754">
    <property type="entry name" value="TetR_C_14"/>
    <property type="match status" value="1"/>
</dbReference>
<dbReference type="SUPFAM" id="SSF46689">
    <property type="entry name" value="Homeodomain-like"/>
    <property type="match status" value="1"/>
</dbReference>
<dbReference type="Gene3D" id="1.10.357.10">
    <property type="entry name" value="Tetracycline Repressor, domain 2"/>
    <property type="match status" value="1"/>
</dbReference>
<dbReference type="EMBL" id="CP022163">
    <property type="protein sequence ID" value="ATB30643.1"/>
    <property type="molecule type" value="Genomic_DNA"/>
</dbReference>
<protein>
    <submittedName>
        <fullName evidence="7">Transcriptional regulator, TetR family</fullName>
    </submittedName>
</protein>